<dbReference type="InterPro" id="IPR036396">
    <property type="entry name" value="Cyt_P450_sf"/>
</dbReference>
<evidence type="ECO:0000256" key="2">
    <source>
        <dbReference type="ARBA" id="ARBA00005179"/>
    </source>
</evidence>
<keyword evidence="7" id="KW-1185">Reference proteome</keyword>
<proteinExistence type="inferred from homology"/>
<gene>
    <name evidence="6" type="ORF">AAF712_004006</name>
</gene>
<comment type="cofactor">
    <cofactor evidence="1">
        <name>heme</name>
        <dbReference type="ChEBI" id="CHEBI:30413"/>
    </cofactor>
</comment>
<dbReference type="SUPFAM" id="SSF48264">
    <property type="entry name" value="Cytochrome P450"/>
    <property type="match status" value="1"/>
</dbReference>
<dbReference type="PROSITE" id="PS00086">
    <property type="entry name" value="CYTOCHROME_P450"/>
    <property type="match status" value="1"/>
</dbReference>
<dbReference type="PANTHER" id="PTHR24305">
    <property type="entry name" value="CYTOCHROME P450"/>
    <property type="match status" value="1"/>
</dbReference>
<evidence type="ECO:0008006" key="8">
    <source>
        <dbReference type="Google" id="ProtNLM"/>
    </source>
</evidence>
<comment type="similarity">
    <text evidence="5">Belongs to the cytochrome P450 family.</text>
</comment>
<evidence type="ECO:0000313" key="6">
    <source>
        <dbReference type="EMBL" id="KAL0069013.1"/>
    </source>
</evidence>
<dbReference type="CDD" id="cd11062">
    <property type="entry name" value="CYP58-like"/>
    <property type="match status" value="1"/>
</dbReference>
<dbReference type="PRINTS" id="PR00385">
    <property type="entry name" value="P450"/>
</dbReference>
<evidence type="ECO:0000256" key="1">
    <source>
        <dbReference type="ARBA" id="ARBA00001971"/>
    </source>
</evidence>
<keyword evidence="3 5" id="KW-0479">Metal-binding</keyword>
<dbReference type="InterPro" id="IPR017972">
    <property type="entry name" value="Cyt_P450_CS"/>
</dbReference>
<dbReference type="PANTHER" id="PTHR24305:SF152">
    <property type="entry name" value="P450, PUTATIVE (EUROFUNG)-RELATED"/>
    <property type="match status" value="1"/>
</dbReference>
<evidence type="ECO:0000256" key="3">
    <source>
        <dbReference type="ARBA" id="ARBA00022723"/>
    </source>
</evidence>
<dbReference type="InterPro" id="IPR001128">
    <property type="entry name" value="Cyt_P450"/>
</dbReference>
<protein>
    <recommendedName>
        <fullName evidence="8">Cytochrome P450</fullName>
    </recommendedName>
</protein>
<evidence type="ECO:0000256" key="5">
    <source>
        <dbReference type="RuleBase" id="RU000461"/>
    </source>
</evidence>
<evidence type="ECO:0000313" key="7">
    <source>
        <dbReference type="Proteomes" id="UP001437256"/>
    </source>
</evidence>
<dbReference type="InterPro" id="IPR002401">
    <property type="entry name" value="Cyt_P450_E_grp-I"/>
</dbReference>
<name>A0ABR3A5T0_9AGAR</name>
<dbReference type="PRINTS" id="PR00463">
    <property type="entry name" value="EP450I"/>
</dbReference>
<dbReference type="InterPro" id="IPR050121">
    <property type="entry name" value="Cytochrome_P450_monoxygenase"/>
</dbReference>
<keyword evidence="5" id="KW-0560">Oxidoreductase</keyword>
<accession>A0ABR3A5T0</accession>
<reference evidence="6 7" key="1">
    <citation type="submission" date="2024-05" db="EMBL/GenBank/DDBJ databases">
        <title>A draft genome resource for the thread blight pathogen Marasmius tenuissimus strain MS-2.</title>
        <authorList>
            <person name="Yulfo-Soto G.E."/>
            <person name="Baruah I.K."/>
            <person name="Amoako-Attah I."/>
            <person name="Bukari Y."/>
            <person name="Meinhardt L.W."/>
            <person name="Bailey B.A."/>
            <person name="Cohen S.P."/>
        </authorList>
    </citation>
    <scope>NUCLEOTIDE SEQUENCE [LARGE SCALE GENOMIC DNA]</scope>
    <source>
        <strain evidence="6 7">MS-2</strain>
    </source>
</reference>
<sequence>MHTIAAVAFIGLAAVTIQTIYRIFFHPLRKFPGPWTAAATYYYRGYYDVVKGGGWVEHIIELHKRYGPVVRVSPHELHFSDPNAFDDIHVVTKPVKYHYFYKALPTEDAIVRVIDPKEASKRRVRIGSYFSRRAVLQLEKSIQTIIEKLIHQLTSESYTDGTGPADLFYAYRATTMDIIMSYLFAQEFGALDYPGFAHPLLPLSGLMQKLPESIVRKMNPFLVPLLDQTHYIAGKVEELTSEVRKGEMGHSGDDRKAIFDVWLNKTNSGDPWIVPKSQIIDECASMQFAGSDTVGNACMMGSFHLLKNRMVLMKLRRELDALDEEQMTYETLEKLPCLSAVIKESLRMSFGVASPLPRVVGPSGSTIGGVTVPPRTVVSSASYVVHTNPSVFPDPHEFIPERWLDNKELDKYLVSFSKGPRICLGINLAWAELYLIFANVFRRLDFELYDTTEEDLTWKDCFLPLFTGKHLRAFVKKRMA</sequence>
<organism evidence="6 7">
    <name type="scientific">Marasmius tenuissimus</name>
    <dbReference type="NCBI Taxonomy" id="585030"/>
    <lineage>
        <taxon>Eukaryota</taxon>
        <taxon>Fungi</taxon>
        <taxon>Dikarya</taxon>
        <taxon>Basidiomycota</taxon>
        <taxon>Agaricomycotina</taxon>
        <taxon>Agaricomycetes</taxon>
        <taxon>Agaricomycetidae</taxon>
        <taxon>Agaricales</taxon>
        <taxon>Marasmiineae</taxon>
        <taxon>Marasmiaceae</taxon>
        <taxon>Marasmius</taxon>
    </lineage>
</organism>
<comment type="pathway">
    <text evidence="2">Secondary metabolite biosynthesis.</text>
</comment>
<comment type="caution">
    <text evidence="6">The sequence shown here is derived from an EMBL/GenBank/DDBJ whole genome shotgun (WGS) entry which is preliminary data.</text>
</comment>
<keyword evidence="5" id="KW-0503">Monooxygenase</keyword>
<dbReference type="Gene3D" id="1.10.630.10">
    <property type="entry name" value="Cytochrome P450"/>
    <property type="match status" value="1"/>
</dbReference>
<keyword evidence="4 5" id="KW-0408">Iron</keyword>
<evidence type="ECO:0000256" key="4">
    <source>
        <dbReference type="ARBA" id="ARBA00023004"/>
    </source>
</evidence>
<dbReference type="Proteomes" id="UP001437256">
    <property type="component" value="Unassembled WGS sequence"/>
</dbReference>
<dbReference type="EMBL" id="JBBXMP010000015">
    <property type="protein sequence ID" value="KAL0069013.1"/>
    <property type="molecule type" value="Genomic_DNA"/>
</dbReference>
<dbReference type="Pfam" id="PF00067">
    <property type="entry name" value="p450"/>
    <property type="match status" value="1"/>
</dbReference>
<keyword evidence="5" id="KW-0349">Heme</keyword>